<protein>
    <submittedName>
        <fullName evidence="1">Uncharacterized protein</fullName>
    </submittedName>
</protein>
<dbReference type="EMBL" id="GBRH01253476">
    <property type="protein sequence ID" value="JAD44419.1"/>
    <property type="molecule type" value="Transcribed_RNA"/>
</dbReference>
<accession>A0A0A8ZYG4</accession>
<proteinExistence type="predicted"/>
<organism evidence="1">
    <name type="scientific">Arundo donax</name>
    <name type="common">Giant reed</name>
    <name type="synonym">Donax arundinaceus</name>
    <dbReference type="NCBI Taxonomy" id="35708"/>
    <lineage>
        <taxon>Eukaryota</taxon>
        <taxon>Viridiplantae</taxon>
        <taxon>Streptophyta</taxon>
        <taxon>Embryophyta</taxon>
        <taxon>Tracheophyta</taxon>
        <taxon>Spermatophyta</taxon>
        <taxon>Magnoliopsida</taxon>
        <taxon>Liliopsida</taxon>
        <taxon>Poales</taxon>
        <taxon>Poaceae</taxon>
        <taxon>PACMAD clade</taxon>
        <taxon>Arundinoideae</taxon>
        <taxon>Arundineae</taxon>
        <taxon>Arundo</taxon>
    </lineage>
</organism>
<name>A0A0A8ZYG4_ARUDO</name>
<reference evidence="1" key="2">
    <citation type="journal article" date="2015" name="Data Brief">
        <title>Shoot transcriptome of the giant reed, Arundo donax.</title>
        <authorList>
            <person name="Barrero R.A."/>
            <person name="Guerrero F.D."/>
            <person name="Moolhuijzen P."/>
            <person name="Goolsby J.A."/>
            <person name="Tidwell J."/>
            <person name="Bellgard S.E."/>
            <person name="Bellgard M.I."/>
        </authorList>
    </citation>
    <scope>NUCLEOTIDE SEQUENCE</scope>
    <source>
        <tissue evidence="1">Shoot tissue taken approximately 20 cm above the soil surface</tissue>
    </source>
</reference>
<sequence>MRFRKRNHNPGCLLALTIHELDFTKILKHHSEQAYTTYRENKTSDIIHNLNTN</sequence>
<reference evidence="1" key="1">
    <citation type="submission" date="2014-09" db="EMBL/GenBank/DDBJ databases">
        <authorList>
            <person name="Magalhaes I.L.F."/>
            <person name="Oliveira U."/>
            <person name="Santos F.R."/>
            <person name="Vidigal T.H.D.A."/>
            <person name="Brescovit A.D."/>
            <person name="Santos A.J."/>
        </authorList>
    </citation>
    <scope>NUCLEOTIDE SEQUENCE</scope>
    <source>
        <tissue evidence="1">Shoot tissue taken approximately 20 cm above the soil surface</tissue>
    </source>
</reference>
<evidence type="ECO:0000313" key="1">
    <source>
        <dbReference type="EMBL" id="JAD44419.1"/>
    </source>
</evidence>
<dbReference type="AlphaFoldDB" id="A0A0A8ZYG4"/>